<feature type="domain" description="Response regulatory" evidence="1">
    <location>
        <begin position="12"/>
        <end position="126"/>
    </location>
</feature>
<evidence type="ECO:0000259" key="1">
    <source>
        <dbReference type="PROSITE" id="PS50110"/>
    </source>
</evidence>
<dbReference type="PROSITE" id="PS50110">
    <property type="entry name" value="RESPONSE_REGULATORY"/>
    <property type="match status" value="1"/>
</dbReference>
<dbReference type="EMBL" id="BART01023909">
    <property type="protein sequence ID" value="GAG98232.1"/>
    <property type="molecule type" value="Genomic_DNA"/>
</dbReference>
<dbReference type="InterPro" id="IPR052048">
    <property type="entry name" value="ST_Response_Regulator"/>
</dbReference>
<dbReference type="GO" id="GO:0000160">
    <property type="term" value="P:phosphorelay signal transduction system"/>
    <property type="evidence" value="ECO:0007669"/>
    <property type="project" value="InterPro"/>
</dbReference>
<accession>X1CZA9</accession>
<dbReference type="Gene3D" id="3.40.50.2300">
    <property type="match status" value="1"/>
</dbReference>
<name>X1CZA9_9ZZZZ</name>
<dbReference type="AlphaFoldDB" id="X1CZA9"/>
<dbReference type="InterPro" id="IPR001789">
    <property type="entry name" value="Sig_transdc_resp-reg_receiver"/>
</dbReference>
<protein>
    <recommendedName>
        <fullName evidence="1">Response regulatory domain-containing protein</fullName>
    </recommendedName>
</protein>
<evidence type="ECO:0000313" key="2">
    <source>
        <dbReference type="EMBL" id="GAG98232.1"/>
    </source>
</evidence>
<dbReference type="PANTHER" id="PTHR43228">
    <property type="entry name" value="TWO-COMPONENT RESPONSE REGULATOR"/>
    <property type="match status" value="1"/>
</dbReference>
<dbReference type="PANTHER" id="PTHR43228:SF1">
    <property type="entry name" value="TWO-COMPONENT RESPONSE REGULATOR ARR22"/>
    <property type="match status" value="1"/>
</dbReference>
<dbReference type="Pfam" id="PF00072">
    <property type="entry name" value="Response_reg"/>
    <property type="match status" value="1"/>
</dbReference>
<sequence length="150" mass="16803">PERKSSMEEKASILIVDDNASLCKMMSFVLGRKGYAVTTAKDGMEAITRVKERPFDITFMDIKMPLMDGVETYRRLKKLRPEGVVVMMTAYAVEDLVQQALQEGAYGIIYKPLDLEKVVALIERLREVKEGGLILVVDDNPGTCITLTKT</sequence>
<dbReference type="SMART" id="SM00448">
    <property type="entry name" value="REC"/>
    <property type="match status" value="1"/>
</dbReference>
<dbReference type="InterPro" id="IPR011006">
    <property type="entry name" value="CheY-like_superfamily"/>
</dbReference>
<dbReference type="SUPFAM" id="SSF52172">
    <property type="entry name" value="CheY-like"/>
    <property type="match status" value="1"/>
</dbReference>
<comment type="caution">
    <text evidence="2">The sequence shown here is derived from an EMBL/GenBank/DDBJ whole genome shotgun (WGS) entry which is preliminary data.</text>
</comment>
<feature type="non-terminal residue" evidence="2">
    <location>
        <position position="1"/>
    </location>
</feature>
<gene>
    <name evidence="2" type="ORF">S01H4_43355</name>
</gene>
<proteinExistence type="predicted"/>
<reference evidence="2" key="1">
    <citation type="journal article" date="2014" name="Front. Microbiol.">
        <title>High frequency of phylogenetically diverse reductive dehalogenase-homologous genes in deep subseafloor sedimentary metagenomes.</title>
        <authorList>
            <person name="Kawai M."/>
            <person name="Futagami T."/>
            <person name="Toyoda A."/>
            <person name="Takaki Y."/>
            <person name="Nishi S."/>
            <person name="Hori S."/>
            <person name="Arai W."/>
            <person name="Tsubouchi T."/>
            <person name="Morono Y."/>
            <person name="Uchiyama I."/>
            <person name="Ito T."/>
            <person name="Fujiyama A."/>
            <person name="Inagaki F."/>
            <person name="Takami H."/>
        </authorList>
    </citation>
    <scope>NUCLEOTIDE SEQUENCE</scope>
    <source>
        <strain evidence="2">Expedition CK06-06</strain>
    </source>
</reference>
<organism evidence="2">
    <name type="scientific">marine sediment metagenome</name>
    <dbReference type="NCBI Taxonomy" id="412755"/>
    <lineage>
        <taxon>unclassified sequences</taxon>
        <taxon>metagenomes</taxon>
        <taxon>ecological metagenomes</taxon>
    </lineage>
</organism>